<dbReference type="Pfam" id="PF01850">
    <property type="entry name" value="PIN"/>
    <property type="match status" value="1"/>
</dbReference>
<evidence type="ECO:0000256" key="8">
    <source>
        <dbReference type="HAMAP-Rule" id="MF_00265"/>
    </source>
</evidence>
<dbReference type="Proteomes" id="UP000232164">
    <property type="component" value="Unassembled WGS sequence"/>
</dbReference>
<keyword evidence="2 8" id="KW-1277">Toxin-antitoxin system</keyword>
<evidence type="ECO:0000259" key="9">
    <source>
        <dbReference type="SMART" id="SM00670"/>
    </source>
</evidence>
<dbReference type="InterPro" id="IPR002716">
    <property type="entry name" value="PIN_dom"/>
</dbReference>
<keyword evidence="3 8" id="KW-0540">Nuclease</keyword>
<accession>A0A2N0D8C0</accession>
<dbReference type="AlphaFoldDB" id="A0A2N0D8C0"/>
<keyword evidence="5 8" id="KW-0378">Hydrolase</keyword>
<dbReference type="GO" id="GO:0016787">
    <property type="term" value="F:hydrolase activity"/>
    <property type="evidence" value="ECO:0007669"/>
    <property type="project" value="UniProtKB-KW"/>
</dbReference>
<evidence type="ECO:0000313" key="10">
    <source>
        <dbReference type="EMBL" id="PKA42312.1"/>
    </source>
</evidence>
<comment type="similarity">
    <text evidence="7 8">Belongs to the PINc/VapC protein family.</text>
</comment>
<feature type="binding site" evidence="8">
    <location>
        <position position="7"/>
    </location>
    <ligand>
        <name>Mg(2+)</name>
        <dbReference type="ChEBI" id="CHEBI:18420"/>
    </ligand>
</feature>
<dbReference type="GO" id="GO:0090729">
    <property type="term" value="F:toxin activity"/>
    <property type="evidence" value="ECO:0007669"/>
    <property type="project" value="UniProtKB-KW"/>
</dbReference>
<dbReference type="SMART" id="SM00670">
    <property type="entry name" value="PINc"/>
    <property type="match status" value="1"/>
</dbReference>
<evidence type="ECO:0000256" key="3">
    <source>
        <dbReference type="ARBA" id="ARBA00022722"/>
    </source>
</evidence>
<dbReference type="HAMAP" id="MF_00265">
    <property type="entry name" value="VapC_Nob1"/>
    <property type="match status" value="1"/>
</dbReference>
<proteinExistence type="inferred from homology"/>
<dbReference type="EC" id="3.1.-.-" evidence="8"/>
<feature type="binding site" evidence="8">
    <location>
        <position position="98"/>
    </location>
    <ligand>
        <name>Mg(2+)</name>
        <dbReference type="ChEBI" id="CHEBI:18420"/>
    </ligand>
</feature>
<dbReference type="Gene3D" id="3.40.50.1010">
    <property type="entry name" value="5'-nuclease"/>
    <property type="match status" value="1"/>
</dbReference>
<feature type="domain" description="PIN" evidence="9">
    <location>
        <begin position="2"/>
        <end position="121"/>
    </location>
</feature>
<evidence type="ECO:0000256" key="5">
    <source>
        <dbReference type="ARBA" id="ARBA00022801"/>
    </source>
</evidence>
<evidence type="ECO:0000256" key="7">
    <source>
        <dbReference type="ARBA" id="ARBA00038093"/>
    </source>
</evidence>
<comment type="cofactor">
    <cofactor evidence="1 8">
        <name>Mg(2+)</name>
        <dbReference type="ChEBI" id="CHEBI:18420"/>
    </cofactor>
</comment>
<dbReference type="GO" id="GO:0004540">
    <property type="term" value="F:RNA nuclease activity"/>
    <property type="evidence" value="ECO:0007669"/>
    <property type="project" value="InterPro"/>
</dbReference>
<keyword evidence="6 8" id="KW-0460">Magnesium</keyword>
<sequence length="134" mass="14673">MNGYLLDTNIISDIIRNPFGPAARRIEEIDPKEICTSIIVAAELRYGCAKKGSAKLLAKVESALETLPILPMDIPADIKYGAIRAELEAAGQTLGLNDLLIAAHACALDLTLVTDNTREFQRIRGLTLENWIVR</sequence>
<evidence type="ECO:0000313" key="11">
    <source>
        <dbReference type="Proteomes" id="UP000232164"/>
    </source>
</evidence>
<evidence type="ECO:0000256" key="6">
    <source>
        <dbReference type="ARBA" id="ARBA00022842"/>
    </source>
</evidence>
<reference evidence="10 11" key="2">
    <citation type="submission" date="2017-12" db="EMBL/GenBank/DDBJ databases">
        <title>Genome sequence of Rhizobium sullae HCNT1 isolated from Sulla coronaria nodules and featuring peculiar denitrification phenotypes.</title>
        <authorList>
            <person name="De Diego-Diaz B."/>
            <person name="Treu L."/>
            <person name="Campanaro S."/>
            <person name="Da Silva Duarte V."/>
            <person name="Basaglia M."/>
            <person name="Favaro L."/>
            <person name="Casella S."/>
            <person name="Squartini A."/>
        </authorList>
    </citation>
    <scope>NUCLEOTIDE SEQUENCE [LARGE SCALE GENOMIC DNA]</scope>
    <source>
        <strain evidence="10 11">HCNT1</strain>
    </source>
</reference>
<gene>
    <name evidence="8" type="primary">vapC</name>
    <name evidence="10" type="ORF">CWR43_17335</name>
</gene>
<dbReference type="InterPro" id="IPR029060">
    <property type="entry name" value="PIN-like_dom_sf"/>
</dbReference>
<comment type="caution">
    <text evidence="10">The sequence shown here is derived from an EMBL/GenBank/DDBJ whole genome shotgun (WGS) entry which is preliminary data.</text>
</comment>
<evidence type="ECO:0000256" key="4">
    <source>
        <dbReference type="ARBA" id="ARBA00022723"/>
    </source>
</evidence>
<evidence type="ECO:0000256" key="2">
    <source>
        <dbReference type="ARBA" id="ARBA00022649"/>
    </source>
</evidence>
<dbReference type="InterPro" id="IPR050556">
    <property type="entry name" value="Type_II_TA_system_RNase"/>
</dbReference>
<keyword evidence="4 8" id="KW-0479">Metal-binding</keyword>
<dbReference type="PANTHER" id="PTHR33653">
    <property type="entry name" value="RIBONUCLEASE VAPC2"/>
    <property type="match status" value="1"/>
</dbReference>
<reference evidence="10 11" key="1">
    <citation type="submission" date="2017-11" db="EMBL/GenBank/DDBJ databases">
        <authorList>
            <person name="Han C.G."/>
        </authorList>
    </citation>
    <scope>NUCLEOTIDE SEQUENCE [LARGE SCALE GENOMIC DNA]</scope>
    <source>
        <strain evidence="10 11">HCNT1</strain>
    </source>
</reference>
<keyword evidence="8" id="KW-0800">Toxin</keyword>
<organism evidence="10 11">
    <name type="scientific">Rhizobium sullae</name>
    <name type="common">Rhizobium hedysari</name>
    <dbReference type="NCBI Taxonomy" id="50338"/>
    <lineage>
        <taxon>Bacteria</taxon>
        <taxon>Pseudomonadati</taxon>
        <taxon>Pseudomonadota</taxon>
        <taxon>Alphaproteobacteria</taxon>
        <taxon>Hyphomicrobiales</taxon>
        <taxon>Rhizobiaceae</taxon>
        <taxon>Rhizobium/Agrobacterium group</taxon>
        <taxon>Rhizobium</taxon>
    </lineage>
</organism>
<dbReference type="CDD" id="cd18748">
    <property type="entry name" value="PIN_VapC4-5_FitB-like"/>
    <property type="match status" value="1"/>
</dbReference>
<dbReference type="EMBL" id="PIQN01000012">
    <property type="protein sequence ID" value="PKA42312.1"/>
    <property type="molecule type" value="Genomic_DNA"/>
</dbReference>
<dbReference type="RefSeq" id="WP_100771883.1">
    <property type="nucleotide sequence ID" value="NZ_PIQN01000012.1"/>
</dbReference>
<dbReference type="STRING" id="1041146.GCA_000427985_03716"/>
<dbReference type="GO" id="GO:0000287">
    <property type="term" value="F:magnesium ion binding"/>
    <property type="evidence" value="ECO:0007669"/>
    <property type="project" value="UniProtKB-UniRule"/>
</dbReference>
<dbReference type="InterPro" id="IPR022907">
    <property type="entry name" value="VapC_family"/>
</dbReference>
<dbReference type="SUPFAM" id="SSF88723">
    <property type="entry name" value="PIN domain-like"/>
    <property type="match status" value="1"/>
</dbReference>
<evidence type="ECO:0000256" key="1">
    <source>
        <dbReference type="ARBA" id="ARBA00001946"/>
    </source>
</evidence>
<dbReference type="PANTHER" id="PTHR33653:SF1">
    <property type="entry name" value="RIBONUCLEASE VAPC2"/>
    <property type="match status" value="1"/>
</dbReference>
<comment type="function">
    <text evidence="8">Toxic component of a toxin-antitoxin (TA) system. An RNase.</text>
</comment>
<protein>
    <recommendedName>
        <fullName evidence="8">Ribonuclease VapC</fullName>
        <shortName evidence="8">RNase VapC</shortName>
        <ecNumber evidence="8">3.1.-.-</ecNumber>
    </recommendedName>
    <alternativeName>
        <fullName evidence="8">Toxin VapC</fullName>
    </alternativeName>
</protein>
<name>A0A2N0D8C0_RHISU</name>